<keyword evidence="3" id="KW-1185">Reference proteome</keyword>
<evidence type="ECO:0000313" key="2">
    <source>
        <dbReference type="EMBL" id="QBM88190.1"/>
    </source>
</evidence>
<accession>A0A4P6XLQ9</accession>
<proteinExistence type="predicted"/>
<name>A0A4P6XLQ9_9ASCO</name>
<keyword evidence="1" id="KW-1133">Transmembrane helix</keyword>
<reference evidence="3" key="1">
    <citation type="submission" date="2019-03" db="EMBL/GenBank/DDBJ databases">
        <title>Snf2 controls pulcherriminic acid biosynthesis and connects pigmentation and antifungal activity of the yeast Metschnikowia pulcherrima.</title>
        <authorList>
            <person name="Gore-Lloyd D."/>
            <person name="Sumann I."/>
            <person name="Brachmann A.O."/>
            <person name="Schneeberger K."/>
            <person name="Ortiz-Merino R.A."/>
            <person name="Moreno-Beltran M."/>
            <person name="Schlaefli M."/>
            <person name="Kirner P."/>
            <person name="Santos Kron A."/>
            <person name="Wolfe K.H."/>
            <person name="Piel J."/>
            <person name="Ahrens C.H."/>
            <person name="Henk D."/>
            <person name="Freimoser F.M."/>
        </authorList>
    </citation>
    <scope>NUCLEOTIDE SEQUENCE [LARGE SCALE GENOMIC DNA]</scope>
    <source>
        <strain evidence="3">APC 1.2</strain>
    </source>
</reference>
<feature type="transmembrane region" description="Helical" evidence="1">
    <location>
        <begin position="179"/>
        <end position="202"/>
    </location>
</feature>
<protein>
    <submittedName>
        <fullName evidence="2">Uncharacterized protein</fullName>
    </submittedName>
</protein>
<dbReference type="AlphaFoldDB" id="A0A4P6XLQ9"/>
<dbReference type="EMBL" id="CP034458">
    <property type="protein sequence ID" value="QBM88190.1"/>
    <property type="molecule type" value="Genomic_DNA"/>
</dbReference>
<evidence type="ECO:0000256" key="1">
    <source>
        <dbReference type="SAM" id="Phobius"/>
    </source>
</evidence>
<evidence type="ECO:0000313" key="3">
    <source>
        <dbReference type="Proteomes" id="UP000292447"/>
    </source>
</evidence>
<keyword evidence="1" id="KW-0812">Transmembrane</keyword>
<keyword evidence="1" id="KW-0472">Membrane</keyword>
<organism evidence="2 3">
    <name type="scientific">Metschnikowia aff. pulcherrima</name>
    <dbReference type="NCBI Taxonomy" id="2163413"/>
    <lineage>
        <taxon>Eukaryota</taxon>
        <taxon>Fungi</taxon>
        <taxon>Dikarya</taxon>
        <taxon>Ascomycota</taxon>
        <taxon>Saccharomycotina</taxon>
        <taxon>Pichiomycetes</taxon>
        <taxon>Metschnikowiaceae</taxon>
        <taxon>Metschnikowia</taxon>
    </lineage>
</organism>
<gene>
    <name evidence="2" type="ORF">METSCH_C01550</name>
</gene>
<sequence>MSWRRWHSVFTRQPLTYETLRLRCKEFHLHKTHSPADIQDYILANRRLQQINENLDSRLKNGTLGIDLDLALNVPSTQLEQELWLFIKKYWAESISSNAVVNTFISTAGDGDVSHQFILVKENFTRNLTISKPHIDPVLTLIHKLLRENDFHGCFKLIDETVGSEIFTRYSKRQILSEITRNAAISAGFALLGSAVASIWAVCGNFSMPMFIHEMLSLWPSVPFSVLTGLGITFSPKWLKSANFPRVLWRPHTSLLHRVLHSEEALFVNKIVTYFEEYNEVNVKNFHISEIRHTKNASVLERNGYRLYMPEPDEALMEEEETSPDALTLYFRSELHQRRMVLNPLKEVDMFLDFWVNHGDSYEWVEPDQDPAEIAILKKPEQNIKHLSLIKS</sequence>
<dbReference type="Proteomes" id="UP000292447">
    <property type="component" value="Chromosome III"/>
</dbReference>